<comment type="cofactor">
    <cofactor evidence="15">
        <name>Mg(2+)</name>
        <dbReference type="ChEBI" id="CHEBI:18420"/>
    </cofactor>
    <text evidence="15">Binds 2 magnesium ions per tetramer.</text>
</comment>
<dbReference type="PROSITE" id="PS51483">
    <property type="entry name" value="B5"/>
    <property type="match status" value="1"/>
</dbReference>
<dbReference type="PANTHER" id="PTHR10947:SF0">
    <property type="entry name" value="PHENYLALANINE--TRNA LIGASE BETA SUBUNIT"/>
    <property type="match status" value="1"/>
</dbReference>
<dbReference type="EMBL" id="FORP01000020">
    <property type="protein sequence ID" value="SFK41460.1"/>
    <property type="molecule type" value="Genomic_DNA"/>
</dbReference>
<dbReference type="InterPro" id="IPR036690">
    <property type="entry name" value="Fdx_antiC-bd_sf"/>
</dbReference>
<evidence type="ECO:0000256" key="6">
    <source>
        <dbReference type="ARBA" id="ARBA00022598"/>
    </source>
</evidence>
<gene>
    <name evidence="15" type="primary">pheT</name>
    <name evidence="20" type="ORF">SAMN05421835_120115</name>
</gene>
<feature type="binding site" evidence="15">
    <location>
        <position position="476"/>
    </location>
    <ligand>
        <name>Mg(2+)</name>
        <dbReference type="ChEBI" id="CHEBI:18420"/>
        <note>shared with alpha subunit</note>
    </ligand>
</feature>
<dbReference type="InterPro" id="IPR045060">
    <property type="entry name" value="Phe-tRNA-ligase_IIc_bsu"/>
</dbReference>
<feature type="binding site" evidence="15">
    <location>
        <position position="482"/>
    </location>
    <ligand>
        <name>Mg(2+)</name>
        <dbReference type="ChEBI" id="CHEBI:18420"/>
        <note>shared with alpha subunit</note>
    </ligand>
</feature>
<dbReference type="FunFam" id="3.30.70.380:FF:000001">
    <property type="entry name" value="Phenylalanine--tRNA ligase beta subunit"/>
    <property type="match status" value="1"/>
</dbReference>
<evidence type="ECO:0000256" key="14">
    <source>
        <dbReference type="ARBA" id="ARBA00049255"/>
    </source>
</evidence>
<evidence type="ECO:0000256" key="16">
    <source>
        <dbReference type="PROSITE-ProRule" id="PRU00209"/>
    </source>
</evidence>
<dbReference type="PANTHER" id="PTHR10947">
    <property type="entry name" value="PHENYLALANYL-TRNA SYNTHETASE BETA CHAIN AND LEUCINE-RICH REPEAT-CONTAINING PROTEIN 47"/>
    <property type="match status" value="1"/>
</dbReference>
<dbReference type="RefSeq" id="WP_091513234.1">
    <property type="nucleotide sequence ID" value="NZ_CBDQZW010000018.1"/>
</dbReference>
<name>A0A1I3ZC44_9PSEU</name>
<keyword evidence="12 15" id="KW-0648">Protein biosynthesis</keyword>
<feature type="domain" description="B5" evidence="19">
    <location>
        <begin position="418"/>
        <end position="498"/>
    </location>
</feature>
<feature type="domain" description="TRNA-binding" evidence="17">
    <location>
        <begin position="40"/>
        <end position="167"/>
    </location>
</feature>
<dbReference type="InterPro" id="IPR004532">
    <property type="entry name" value="Phe-tRNA-ligase_IIc_bsu_bact"/>
</dbReference>
<keyword evidence="11 16" id="KW-0694">RNA-binding</keyword>
<dbReference type="Proteomes" id="UP000199025">
    <property type="component" value="Unassembled WGS sequence"/>
</dbReference>
<evidence type="ECO:0000256" key="5">
    <source>
        <dbReference type="ARBA" id="ARBA00022555"/>
    </source>
</evidence>
<evidence type="ECO:0000256" key="15">
    <source>
        <dbReference type="HAMAP-Rule" id="MF_00283"/>
    </source>
</evidence>
<dbReference type="InterPro" id="IPR005147">
    <property type="entry name" value="tRNA_synthase_B5-dom"/>
</dbReference>
<evidence type="ECO:0000313" key="20">
    <source>
        <dbReference type="EMBL" id="SFK41460.1"/>
    </source>
</evidence>
<evidence type="ECO:0000259" key="17">
    <source>
        <dbReference type="PROSITE" id="PS50886"/>
    </source>
</evidence>
<dbReference type="InterPro" id="IPR009061">
    <property type="entry name" value="DNA-bd_dom_put_sf"/>
</dbReference>
<evidence type="ECO:0000256" key="10">
    <source>
        <dbReference type="ARBA" id="ARBA00022842"/>
    </source>
</evidence>
<dbReference type="SMART" id="SM00896">
    <property type="entry name" value="FDX-ACB"/>
    <property type="match status" value="1"/>
</dbReference>
<protein>
    <recommendedName>
        <fullName evidence="15">Phenylalanine--tRNA ligase beta subunit</fullName>
        <ecNumber evidence="15">6.1.1.20</ecNumber>
    </recommendedName>
    <alternativeName>
        <fullName evidence="15">Phenylalanyl-tRNA synthetase beta subunit</fullName>
        <shortName evidence="15">PheRS</shortName>
    </alternativeName>
</protein>
<comment type="subcellular location">
    <subcellularLocation>
        <location evidence="1 15">Cytoplasm</location>
    </subcellularLocation>
</comment>
<dbReference type="SUPFAM" id="SSF56037">
    <property type="entry name" value="PheT/TilS domain"/>
    <property type="match status" value="1"/>
</dbReference>
<dbReference type="InterPro" id="IPR005121">
    <property type="entry name" value="Fdx_antiC-bd"/>
</dbReference>
<keyword evidence="9 15" id="KW-0067">ATP-binding</keyword>
<dbReference type="Pfam" id="PF03483">
    <property type="entry name" value="B3_4"/>
    <property type="match status" value="1"/>
</dbReference>
<keyword evidence="13 15" id="KW-0030">Aminoacyl-tRNA synthetase</keyword>
<proteinExistence type="inferred from homology"/>
<dbReference type="Gene3D" id="3.30.56.10">
    <property type="match status" value="2"/>
</dbReference>
<dbReference type="PROSITE" id="PS51447">
    <property type="entry name" value="FDX_ACB"/>
    <property type="match status" value="1"/>
</dbReference>
<evidence type="ECO:0000259" key="19">
    <source>
        <dbReference type="PROSITE" id="PS51483"/>
    </source>
</evidence>
<dbReference type="InterPro" id="IPR012340">
    <property type="entry name" value="NA-bd_OB-fold"/>
</dbReference>
<evidence type="ECO:0000256" key="3">
    <source>
        <dbReference type="ARBA" id="ARBA00011209"/>
    </source>
</evidence>
<evidence type="ECO:0000256" key="8">
    <source>
        <dbReference type="ARBA" id="ARBA00022741"/>
    </source>
</evidence>
<dbReference type="SMART" id="SM00874">
    <property type="entry name" value="B5"/>
    <property type="match status" value="1"/>
</dbReference>
<dbReference type="GO" id="GO:0005524">
    <property type="term" value="F:ATP binding"/>
    <property type="evidence" value="ECO:0007669"/>
    <property type="project" value="UniProtKB-UniRule"/>
</dbReference>
<keyword evidence="8 15" id="KW-0547">Nucleotide-binding</keyword>
<dbReference type="CDD" id="cd00769">
    <property type="entry name" value="PheRS_beta_core"/>
    <property type="match status" value="1"/>
</dbReference>
<dbReference type="GO" id="GO:0009328">
    <property type="term" value="C:phenylalanine-tRNA ligase complex"/>
    <property type="evidence" value="ECO:0007669"/>
    <property type="project" value="TreeGrafter"/>
</dbReference>
<dbReference type="Gene3D" id="2.40.50.140">
    <property type="entry name" value="Nucleic acid-binding proteins"/>
    <property type="match status" value="1"/>
</dbReference>
<comment type="similarity">
    <text evidence="2 15">Belongs to the phenylalanyl-tRNA synthetase beta subunit family. Type 1 subfamily.</text>
</comment>
<dbReference type="Gene3D" id="3.30.930.10">
    <property type="entry name" value="Bira Bifunctional Protein, Domain 2"/>
    <property type="match status" value="1"/>
</dbReference>
<dbReference type="SUPFAM" id="SSF46955">
    <property type="entry name" value="Putative DNA-binding domain"/>
    <property type="match status" value="1"/>
</dbReference>
<dbReference type="SMART" id="SM00873">
    <property type="entry name" value="B3_4"/>
    <property type="match status" value="1"/>
</dbReference>
<feature type="binding site" evidence="15">
    <location>
        <position position="485"/>
    </location>
    <ligand>
        <name>Mg(2+)</name>
        <dbReference type="ChEBI" id="CHEBI:18420"/>
        <note>shared with alpha subunit</note>
    </ligand>
</feature>
<dbReference type="InterPro" id="IPR041616">
    <property type="entry name" value="PheRS_beta_core"/>
</dbReference>
<keyword evidence="21" id="KW-1185">Reference proteome</keyword>
<organism evidence="20 21">
    <name type="scientific">Amycolatopsis sacchari</name>
    <dbReference type="NCBI Taxonomy" id="115433"/>
    <lineage>
        <taxon>Bacteria</taxon>
        <taxon>Bacillati</taxon>
        <taxon>Actinomycetota</taxon>
        <taxon>Actinomycetes</taxon>
        <taxon>Pseudonocardiales</taxon>
        <taxon>Pseudonocardiaceae</taxon>
        <taxon>Amycolatopsis</taxon>
    </lineage>
</organism>
<dbReference type="Pfam" id="PF17759">
    <property type="entry name" value="tRNA_synthFbeta"/>
    <property type="match status" value="1"/>
</dbReference>
<dbReference type="InterPro" id="IPR045864">
    <property type="entry name" value="aa-tRNA-synth_II/BPL/LPL"/>
</dbReference>
<dbReference type="GO" id="GO:0004826">
    <property type="term" value="F:phenylalanine-tRNA ligase activity"/>
    <property type="evidence" value="ECO:0007669"/>
    <property type="project" value="UniProtKB-UniRule"/>
</dbReference>
<dbReference type="Pfam" id="PF03147">
    <property type="entry name" value="FDX-ACB"/>
    <property type="match status" value="1"/>
</dbReference>
<evidence type="ECO:0000256" key="11">
    <source>
        <dbReference type="ARBA" id="ARBA00022884"/>
    </source>
</evidence>
<evidence type="ECO:0000256" key="12">
    <source>
        <dbReference type="ARBA" id="ARBA00022917"/>
    </source>
</evidence>
<reference evidence="20 21" key="1">
    <citation type="submission" date="2016-10" db="EMBL/GenBank/DDBJ databases">
        <authorList>
            <person name="de Groot N.N."/>
        </authorList>
    </citation>
    <scope>NUCLEOTIDE SEQUENCE [LARGE SCALE GENOMIC DNA]</scope>
    <source>
        <strain evidence="20 21">DSM 44468</strain>
    </source>
</reference>
<dbReference type="GO" id="GO:0000287">
    <property type="term" value="F:magnesium ion binding"/>
    <property type="evidence" value="ECO:0007669"/>
    <property type="project" value="UniProtKB-UniRule"/>
</dbReference>
<dbReference type="GO" id="GO:0006432">
    <property type="term" value="P:phenylalanyl-tRNA aminoacylation"/>
    <property type="evidence" value="ECO:0007669"/>
    <property type="project" value="UniProtKB-UniRule"/>
</dbReference>
<dbReference type="SUPFAM" id="SSF54991">
    <property type="entry name" value="Anticodon-binding domain of PheRS"/>
    <property type="match status" value="1"/>
</dbReference>
<sequence length="840" mass="90100">MRVPVSWLLEHLDAGEVGPQELADAFVRIGIEVEDVQPLNRITGPVVVGRVAEIEELTGFKKPIRYCRVETGEEDLPGDETEDEDGLQGLKTRGIVCGATNFAEGDLVVVALPGSELPGGFAIAQRKTYGRISDGMICSARELGLGEDHTGILVLPPSTASPGDDAREVLGLEDTVLDVVPTPDRGYALSVRGLARELACALDVPFGDPAALDLPEPEGEAWPVRIEDEDGCKRFVLRRITGLDATAPTPWWMRRRLLLAGIRSISLAVDVTNYVMLELGHPLHAFDTASVKGELVVRRAQPGEKLTTLDDVERALDPDDIVIADDSGVISLAGTMGGASTEISPESTDVLLEAAHWDPASISRTARRHKLFSEAAKRFERFTDPQLCAAAVELAARLLRRYGEGSIQPGRTDVGHVEPMAPVTMPIDLPDRIAGVRYERGVTVRRLGQIGCKVQVGTSDEGAAIVTAVPPSWRGDLLQPADLVEEVLRLEGYDSIPSTLPPAPPGRGLTETQRRRRTVSRALAEAGYVEVLPFPFMSPATWDAFGLAEDDVRRRTVKVRNPLEADKDQLATSLLPGLLETLQRNVSRGFRDLALFHVGQVVLPSAAPVPMPDLGVAHRPSDEELAQLEAAVPAQPLHVAVVLAGQRIRPGWWGDGEQASWADAVQAARTVGAAAGIELRVRAADLAPWHPGRCAELLVGDWPVGHAGELHPKVVEALGLPKRTVAMELDLDAIPLPDSRPAPAVSPYPPVLLDVALVVDAKVPAADLAEAITAGGGELLEDVTLFDAYTGDQVGEGKRSLAYKLRFRAPDRTLTVEEATKARDAAVAEAATRFGAVLRG</sequence>
<keyword evidence="7 15" id="KW-0479">Metal-binding</keyword>
<evidence type="ECO:0000256" key="7">
    <source>
        <dbReference type="ARBA" id="ARBA00022723"/>
    </source>
</evidence>
<dbReference type="InterPro" id="IPR002547">
    <property type="entry name" value="tRNA-bd_dom"/>
</dbReference>
<dbReference type="EC" id="6.1.1.20" evidence="15"/>
<evidence type="ECO:0000256" key="4">
    <source>
        <dbReference type="ARBA" id="ARBA00022490"/>
    </source>
</evidence>
<comment type="catalytic activity">
    <reaction evidence="14 15">
        <text>tRNA(Phe) + L-phenylalanine + ATP = L-phenylalanyl-tRNA(Phe) + AMP + diphosphate + H(+)</text>
        <dbReference type="Rhea" id="RHEA:19413"/>
        <dbReference type="Rhea" id="RHEA-COMP:9668"/>
        <dbReference type="Rhea" id="RHEA-COMP:9699"/>
        <dbReference type="ChEBI" id="CHEBI:15378"/>
        <dbReference type="ChEBI" id="CHEBI:30616"/>
        <dbReference type="ChEBI" id="CHEBI:33019"/>
        <dbReference type="ChEBI" id="CHEBI:58095"/>
        <dbReference type="ChEBI" id="CHEBI:78442"/>
        <dbReference type="ChEBI" id="CHEBI:78531"/>
        <dbReference type="ChEBI" id="CHEBI:456215"/>
        <dbReference type="EC" id="6.1.1.20"/>
    </reaction>
</comment>
<dbReference type="SUPFAM" id="SSF55681">
    <property type="entry name" value="Class II aaRS and biotin synthetases"/>
    <property type="match status" value="1"/>
</dbReference>
<evidence type="ECO:0000313" key="21">
    <source>
        <dbReference type="Proteomes" id="UP000199025"/>
    </source>
</evidence>
<dbReference type="InterPro" id="IPR033714">
    <property type="entry name" value="tRNA_bind_bactPheRS"/>
</dbReference>
<dbReference type="InterPro" id="IPR005146">
    <property type="entry name" value="B3/B4_tRNA-bd"/>
</dbReference>
<dbReference type="AlphaFoldDB" id="A0A1I3ZC44"/>
<accession>A0A1I3ZC44</accession>
<dbReference type="InterPro" id="IPR020825">
    <property type="entry name" value="Phe-tRNA_synthase-like_B3/B4"/>
</dbReference>
<dbReference type="GO" id="GO:0000049">
    <property type="term" value="F:tRNA binding"/>
    <property type="evidence" value="ECO:0007669"/>
    <property type="project" value="UniProtKB-UniRule"/>
</dbReference>
<feature type="domain" description="FDX-ACB" evidence="18">
    <location>
        <begin position="746"/>
        <end position="839"/>
    </location>
</feature>
<evidence type="ECO:0000256" key="2">
    <source>
        <dbReference type="ARBA" id="ARBA00008653"/>
    </source>
</evidence>
<comment type="subunit">
    <text evidence="3 15">Tetramer of two alpha and two beta subunits.</text>
</comment>
<keyword evidence="10 15" id="KW-0460">Magnesium</keyword>
<evidence type="ECO:0000256" key="9">
    <source>
        <dbReference type="ARBA" id="ARBA00022840"/>
    </source>
</evidence>
<dbReference type="PROSITE" id="PS50886">
    <property type="entry name" value="TRBD"/>
    <property type="match status" value="1"/>
</dbReference>
<dbReference type="OrthoDB" id="9805455at2"/>
<keyword evidence="4 15" id="KW-0963">Cytoplasm</keyword>
<dbReference type="CDD" id="cd02796">
    <property type="entry name" value="tRNA_bind_bactPheRS"/>
    <property type="match status" value="1"/>
</dbReference>
<dbReference type="Pfam" id="PF01588">
    <property type="entry name" value="tRNA_bind"/>
    <property type="match status" value="1"/>
</dbReference>
<keyword evidence="5 16" id="KW-0820">tRNA-binding</keyword>
<evidence type="ECO:0000256" key="13">
    <source>
        <dbReference type="ARBA" id="ARBA00023146"/>
    </source>
</evidence>
<dbReference type="SUPFAM" id="SSF50249">
    <property type="entry name" value="Nucleic acid-binding proteins"/>
    <property type="match status" value="1"/>
</dbReference>
<dbReference type="Gene3D" id="3.50.40.10">
    <property type="entry name" value="Phenylalanyl-trna Synthetase, Chain B, domain 3"/>
    <property type="match status" value="1"/>
</dbReference>
<dbReference type="Gene3D" id="3.30.70.380">
    <property type="entry name" value="Ferrodoxin-fold anticodon-binding domain"/>
    <property type="match status" value="1"/>
</dbReference>
<dbReference type="NCBIfam" id="TIGR00472">
    <property type="entry name" value="pheT_bact"/>
    <property type="match status" value="1"/>
</dbReference>
<keyword evidence="6 15" id="KW-0436">Ligase</keyword>
<evidence type="ECO:0000259" key="18">
    <source>
        <dbReference type="PROSITE" id="PS51447"/>
    </source>
</evidence>
<dbReference type="FunFam" id="3.30.930.10:FF:000130">
    <property type="entry name" value="Phenylalanine--tRNA ligase beta subunit"/>
    <property type="match status" value="1"/>
</dbReference>
<feature type="binding site" evidence="15">
    <location>
        <position position="486"/>
    </location>
    <ligand>
        <name>Mg(2+)</name>
        <dbReference type="ChEBI" id="CHEBI:18420"/>
        <note>shared with alpha subunit</note>
    </ligand>
</feature>
<dbReference type="STRING" id="115433.SAMN05421835_120115"/>
<dbReference type="Pfam" id="PF03484">
    <property type="entry name" value="B5"/>
    <property type="match status" value="1"/>
</dbReference>
<evidence type="ECO:0000256" key="1">
    <source>
        <dbReference type="ARBA" id="ARBA00004496"/>
    </source>
</evidence>
<dbReference type="HAMAP" id="MF_00283">
    <property type="entry name" value="Phe_tRNA_synth_beta1"/>
    <property type="match status" value="1"/>
</dbReference>